<keyword evidence="2" id="KW-1185">Reference proteome</keyword>
<evidence type="ECO:0000313" key="1">
    <source>
        <dbReference type="EMBL" id="ODM93088.1"/>
    </source>
</evidence>
<gene>
    <name evidence="1" type="ORF">Ocin01_13597</name>
</gene>
<accession>A0A1D2MJ70</accession>
<evidence type="ECO:0000313" key="2">
    <source>
        <dbReference type="Proteomes" id="UP000094527"/>
    </source>
</evidence>
<name>A0A1D2MJ70_ORCCI</name>
<comment type="caution">
    <text evidence="1">The sequence shown here is derived from an EMBL/GenBank/DDBJ whole genome shotgun (WGS) entry which is preliminary data.</text>
</comment>
<dbReference type="EMBL" id="LJIJ01001077">
    <property type="protein sequence ID" value="ODM93088.1"/>
    <property type="molecule type" value="Genomic_DNA"/>
</dbReference>
<proteinExistence type="predicted"/>
<dbReference type="AlphaFoldDB" id="A0A1D2MJ70"/>
<sequence>MIKENLPDIKYVDYAAKVEYPDGKEVCIGTNADQNGCNNADSFTGYRAGVSGNVTLLKTENIKVNDKWDASVEATGPSLGGAFGAAYGSEKKVSAMVEPSLVKVEGQVGRVVGSVGLNGNTGVKVNEEGVQFGVLGFGLTLGVGNKYTIDTPFGSGGFATTAKQTEVDNNSEQIVHAS</sequence>
<organism evidence="1 2">
    <name type="scientific">Orchesella cincta</name>
    <name type="common">Springtail</name>
    <name type="synonym">Podura cincta</name>
    <dbReference type="NCBI Taxonomy" id="48709"/>
    <lineage>
        <taxon>Eukaryota</taxon>
        <taxon>Metazoa</taxon>
        <taxon>Ecdysozoa</taxon>
        <taxon>Arthropoda</taxon>
        <taxon>Hexapoda</taxon>
        <taxon>Collembola</taxon>
        <taxon>Entomobryomorpha</taxon>
        <taxon>Entomobryoidea</taxon>
        <taxon>Orchesellidae</taxon>
        <taxon>Orchesellinae</taxon>
        <taxon>Orchesella</taxon>
    </lineage>
</organism>
<reference evidence="1 2" key="1">
    <citation type="journal article" date="2016" name="Genome Biol. Evol.">
        <title>Gene Family Evolution Reflects Adaptation to Soil Environmental Stressors in the Genome of the Collembolan Orchesella cincta.</title>
        <authorList>
            <person name="Faddeeva-Vakhrusheva A."/>
            <person name="Derks M.F."/>
            <person name="Anvar S.Y."/>
            <person name="Agamennone V."/>
            <person name="Suring W."/>
            <person name="Smit S."/>
            <person name="van Straalen N.M."/>
            <person name="Roelofs D."/>
        </authorList>
    </citation>
    <scope>NUCLEOTIDE SEQUENCE [LARGE SCALE GENOMIC DNA]</scope>
    <source>
        <tissue evidence="1">Mixed pool</tissue>
    </source>
</reference>
<dbReference type="OrthoDB" id="8285237at2759"/>
<protein>
    <submittedName>
        <fullName evidence="1">Uncharacterized protein</fullName>
    </submittedName>
</protein>
<dbReference type="Proteomes" id="UP000094527">
    <property type="component" value="Unassembled WGS sequence"/>
</dbReference>